<protein>
    <submittedName>
        <fullName evidence="1">Uncharacterized protein</fullName>
    </submittedName>
</protein>
<dbReference type="Gene3D" id="1.10.3230.30">
    <property type="entry name" value="Phage gp6-like head-tail connector protein"/>
    <property type="match status" value="1"/>
</dbReference>
<evidence type="ECO:0000313" key="1">
    <source>
        <dbReference type="EMBL" id="KWX18758.1"/>
    </source>
</evidence>
<sequence length="120" mass="13383">MILDPKNEQDLEEIKEAIREDFSDDNTGIKRSAAAAIAYIKGAIGQDKPSFYETDNDSTDLLNLSILMLTDHYYHARSATIETANATGGLREYDLGFNSLILQLKASYKVFKEGESTEKV</sequence>
<proteinExistence type="predicted"/>
<reference evidence="1 2" key="1">
    <citation type="submission" date="2016-01" db="EMBL/GenBank/DDBJ databases">
        <title>Molecular Mechanisms for transfer of large genomic segments between Enterococcus faecium strains.</title>
        <authorList>
            <person name="Garcia-Solache M.A."/>
            <person name="Lebreton F."/>
            <person name="Mclaughlin R.E."/>
            <person name="Whiteaker J.D."/>
            <person name="Gilmore M.S."/>
            <person name="Rice L.B."/>
        </authorList>
    </citation>
    <scope>NUCLEOTIDE SEQUENCE [LARGE SCALE GENOMIC DNA]</scope>
    <source>
        <strain evidence="1 2">D344RRF x C68</strain>
    </source>
</reference>
<dbReference type="AlphaFoldDB" id="A0A132P8V7"/>
<dbReference type="RefSeq" id="WP_002318060.1">
    <property type="nucleotide sequence ID" value="NZ_CABHBO010000018.1"/>
</dbReference>
<gene>
    <name evidence="1" type="ORF">AWT83_09855</name>
</gene>
<comment type="caution">
    <text evidence="1">The sequence shown here is derived from an EMBL/GenBank/DDBJ whole genome shotgun (WGS) entry which is preliminary data.</text>
</comment>
<dbReference type="CDD" id="cd08054">
    <property type="entry name" value="gp6"/>
    <property type="match status" value="1"/>
</dbReference>
<name>A0A132P8V7_ENTFC</name>
<dbReference type="InterPro" id="IPR021146">
    <property type="entry name" value="Phage_gp6-like_head-tail"/>
</dbReference>
<organism evidence="1 2">
    <name type="scientific">Enterococcus faecium</name>
    <name type="common">Streptococcus faecium</name>
    <dbReference type="NCBI Taxonomy" id="1352"/>
    <lineage>
        <taxon>Bacteria</taxon>
        <taxon>Bacillati</taxon>
        <taxon>Bacillota</taxon>
        <taxon>Bacilli</taxon>
        <taxon>Lactobacillales</taxon>
        <taxon>Enterococcaceae</taxon>
        <taxon>Enterococcus</taxon>
    </lineage>
</organism>
<dbReference type="Proteomes" id="UP000070452">
    <property type="component" value="Unassembled WGS sequence"/>
</dbReference>
<dbReference type="InterPro" id="IPR006450">
    <property type="entry name" value="Phage_HK97_gp6-like"/>
</dbReference>
<dbReference type="EMBL" id="LRHK01000001">
    <property type="protein sequence ID" value="KWX18758.1"/>
    <property type="molecule type" value="Genomic_DNA"/>
</dbReference>
<dbReference type="NCBIfam" id="TIGR01560">
    <property type="entry name" value="put_DNA_pack"/>
    <property type="match status" value="1"/>
</dbReference>
<evidence type="ECO:0000313" key="2">
    <source>
        <dbReference type="Proteomes" id="UP000070452"/>
    </source>
</evidence>
<accession>A0A132P8V7</accession>
<dbReference type="Pfam" id="PF05135">
    <property type="entry name" value="Phage_connect_1"/>
    <property type="match status" value="1"/>
</dbReference>